<dbReference type="GO" id="GO:0004713">
    <property type="term" value="F:protein tyrosine kinase activity"/>
    <property type="evidence" value="ECO:0007669"/>
    <property type="project" value="TreeGrafter"/>
</dbReference>
<proteinExistence type="predicted"/>
<keyword evidence="6" id="KW-0175">Coiled coil</keyword>
<comment type="subcellular location">
    <subcellularLocation>
        <location evidence="1">Cell membrane</location>
        <topology evidence="1">Multi-pass membrane protein</topology>
    </subcellularLocation>
</comment>
<dbReference type="eggNOG" id="COG3206">
    <property type="taxonomic scope" value="Bacteria"/>
</dbReference>
<dbReference type="STRING" id="530564.Psta_3842"/>
<sequence>MIEPQQIKTHVMTIVRALRKRWHVAALFAIVVMGLTFVGSLMMPRSYFSEAKVFVRFGRENLTLDPTASNGQLISIYESRESEINSLLEILRSRLVLDKVVEMLGPQYILHGHEKQIDPETGLTAENSTSDALVSSEIAKLEAVVDGIRPPAKPVIVVPSSDHQRAVLALEKELEIFAPKKSNIISVACKAQTPDRAQRIVATMIAVYMEEHVRVHRTAGSYEFFERQTDQSLEQWRRASKELENAKNLLKISSIEGKRKQLEDQMAEIENRLKQGTAELAASESKIRGIEQQISKLPERIETQSLEGPNAAYDGMRTQLFTLEAREFELAARSTDSHPQLIAVRQQISELRELLKEQGSSRSQPTMSINPARQALELALHTEQSQVNWLRGRAQSLSKQKIALVQDLAALNNAEVRFAQLQRQVDLSEQRHRTYAEKLEQARINRSLDEERISSLSIVQPATFVAKPLGPRKLMVLALGAFVAIVGGFGLAVILDYFFPTLVALRDLQQLGVPMLGVMPSFGASMQQAGNAPQFGQS</sequence>
<dbReference type="Pfam" id="PF02706">
    <property type="entry name" value="Wzz"/>
    <property type="match status" value="1"/>
</dbReference>
<evidence type="ECO:0000256" key="6">
    <source>
        <dbReference type="SAM" id="Coils"/>
    </source>
</evidence>
<accession>D2R112</accession>
<evidence type="ECO:0000313" key="9">
    <source>
        <dbReference type="EMBL" id="ADB18497.1"/>
    </source>
</evidence>
<keyword evidence="3 7" id="KW-0812">Transmembrane</keyword>
<feature type="coiled-coil region" evidence="6">
    <location>
        <begin position="233"/>
        <end position="293"/>
    </location>
</feature>
<evidence type="ECO:0000256" key="1">
    <source>
        <dbReference type="ARBA" id="ARBA00004651"/>
    </source>
</evidence>
<dbReference type="AlphaFoldDB" id="D2R112"/>
<evidence type="ECO:0000256" key="7">
    <source>
        <dbReference type="SAM" id="Phobius"/>
    </source>
</evidence>
<dbReference type="HOGENOM" id="CLU_503300_0_0_0"/>
<dbReference type="EMBL" id="CP001848">
    <property type="protein sequence ID" value="ADB18497.1"/>
    <property type="molecule type" value="Genomic_DNA"/>
</dbReference>
<evidence type="ECO:0000256" key="5">
    <source>
        <dbReference type="ARBA" id="ARBA00023136"/>
    </source>
</evidence>
<evidence type="ECO:0000256" key="3">
    <source>
        <dbReference type="ARBA" id="ARBA00022692"/>
    </source>
</evidence>
<evidence type="ECO:0000256" key="2">
    <source>
        <dbReference type="ARBA" id="ARBA00022475"/>
    </source>
</evidence>
<evidence type="ECO:0000313" key="10">
    <source>
        <dbReference type="Proteomes" id="UP000001887"/>
    </source>
</evidence>
<dbReference type="InterPro" id="IPR003856">
    <property type="entry name" value="LPS_length_determ_N"/>
</dbReference>
<feature type="domain" description="Polysaccharide chain length determinant N-terminal" evidence="8">
    <location>
        <begin position="13"/>
        <end position="102"/>
    </location>
</feature>
<feature type="transmembrane region" description="Helical" evidence="7">
    <location>
        <begin position="21"/>
        <end position="43"/>
    </location>
</feature>
<keyword evidence="4 7" id="KW-1133">Transmembrane helix</keyword>
<feature type="transmembrane region" description="Helical" evidence="7">
    <location>
        <begin position="474"/>
        <end position="499"/>
    </location>
</feature>
<gene>
    <name evidence="9" type="ordered locus">Psta_3842</name>
</gene>
<protein>
    <submittedName>
        <fullName evidence="9">Lipopolysaccharide biosynthesis protein</fullName>
    </submittedName>
</protein>
<dbReference type="Proteomes" id="UP000001887">
    <property type="component" value="Chromosome"/>
</dbReference>
<dbReference type="PANTHER" id="PTHR32309:SF13">
    <property type="entry name" value="FERRIC ENTEROBACTIN TRANSPORT PROTEIN FEPE"/>
    <property type="match status" value="1"/>
</dbReference>
<evidence type="ECO:0000256" key="4">
    <source>
        <dbReference type="ARBA" id="ARBA00022989"/>
    </source>
</evidence>
<dbReference type="GO" id="GO:0005886">
    <property type="term" value="C:plasma membrane"/>
    <property type="evidence" value="ECO:0007669"/>
    <property type="project" value="UniProtKB-SubCell"/>
</dbReference>
<dbReference type="KEGG" id="psl:Psta_3842"/>
<keyword evidence="10" id="KW-1185">Reference proteome</keyword>
<dbReference type="PANTHER" id="PTHR32309">
    <property type="entry name" value="TYROSINE-PROTEIN KINASE"/>
    <property type="match status" value="1"/>
</dbReference>
<name>D2R112_PIRSD</name>
<reference evidence="9 10" key="1">
    <citation type="journal article" date="2009" name="Stand. Genomic Sci.">
        <title>Complete genome sequence of Pirellula staleyi type strain (ATCC 27377).</title>
        <authorList>
            <person name="Clum A."/>
            <person name="Tindall B.J."/>
            <person name="Sikorski J."/>
            <person name="Ivanova N."/>
            <person name="Mavrommatis K."/>
            <person name="Lucas S."/>
            <person name="Glavina del Rio T."/>
            <person name="Nolan M."/>
            <person name="Chen F."/>
            <person name="Tice H."/>
            <person name="Pitluck S."/>
            <person name="Cheng J.F."/>
            <person name="Chertkov O."/>
            <person name="Brettin T."/>
            <person name="Han C."/>
            <person name="Detter J.C."/>
            <person name="Kuske C."/>
            <person name="Bruce D."/>
            <person name="Goodwin L."/>
            <person name="Ovchinikova G."/>
            <person name="Pati A."/>
            <person name="Mikhailova N."/>
            <person name="Chen A."/>
            <person name="Palaniappan K."/>
            <person name="Land M."/>
            <person name="Hauser L."/>
            <person name="Chang Y.J."/>
            <person name="Jeffries C.D."/>
            <person name="Chain P."/>
            <person name="Rohde M."/>
            <person name="Goker M."/>
            <person name="Bristow J."/>
            <person name="Eisen J.A."/>
            <person name="Markowitz V."/>
            <person name="Hugenholtz P."/>
            <person name="Kyrpides N.C."/>
            <person name="Klenk H.P."/>
            <person name="Lapidus A."/>
        </authorList>
    </citation>
    <scope>NUCLEOTIDE SEQUENCE [LARGE SCALE GENOMIC DNA]</scope>
    <source>
        <strain evidence="10">ATCC 27377 / DSM 6068 / ICPB 4128</strain>
    </source>
</reference>
<organism evidence="9 10">
    <name type="scientific">Pirellula staleyi (strain ATCC 27377 / DSM 6068 / ICPB 4128)</name>
    <name type="common">Pirella staleyi</name>
    <dbReference type="NCBI Taxonomy" id="530564"/>
    <lineage>
        <taxon>Bacteria</taxon>
        <taxon>Pseudomonadati</taxon>
        <taxon>Planctomycetota</taxon>
        <taxon>Planctomycetia</taxon>
        <taxon>Pirellulales</taxon>
        <taxon>Pirellulaceae</taxon>
        <taxon>Pirellula</taxon>
    </lineage>
</organism>
<keyword evidence="5 7" id="KW-0472">Membrane</keyword>
<evidence type="ECO:0000259" key="8">
    <source>
        <dbReference type="Pfam" id="PF02706"/>
    </source>
</evidence>
<keyword evidence="2" id="KW-1003">Cell membrane</keyword>
<dbReference type="InterPro" id="IPR050445">
    <property type="entry name" value="Bact_polysacc_biosynth/exp"/>
</dbReference>